<evidence type="ECO:0000313" key="2">
    <source>
        <dbReference type="Proteomes" id="UP001060919"/>
    </source>
</evidence>
<dbReference type="Proteomes" id="UP001060919">
    <property type="component" value="Chromosome"/>
</dbReference>
<evidence type="ECO:0000313" key="1">
    <source>
        <dbReference type="EMBL" id="BDS13439.1"/>
    </source>
</evidence>
<dbReference type="EMBL" id="AP026867">
    <property type="protein sequence ID" value="BDS13439.1"/>
    <property type="molecule type" value="Genomic_DNA"/>
</dbReference>
<name>A0A915YHU4_9BACT</name>
<protein>
    <submittedName>
        <fullName evidence="1">Uncharacterized protein</fullName>
    </submittedName>
</protein>
<dbReference type="AlphaFoldDB" id="A0A915YHU4"/>
<dbReference type="RefSeq" id="WP_264788711.1">
    <property type="nucleotide sequence ID" value="NZ_AP026867.1"/>
</dbReference>
<dbReference type="KEGG" id="aup:AsAng_0041760"/>
<dbReference type="PROSITE" id="PS51257">
    <property type="entry name" value="PROKAR_LIPOPROTEIN"/>
    <property type="match status" value="1"/>
</dbReference>
<accession>A0A915YHU4</accession>
<keyword evidence="2" id="KW-1185">Reference proteome</keyword>
<sequence>MNVRIIPLFIFLFFIATSCVIQITGFTSNYKNVKLGSPQLIKKIHPDHLLCEATYSDSCKVVLVNGKQLKSCIQEKDRVILYIWDGNCSSSYCYGLDRVQAYLNEKGIALYVVAEYYDKQLLNAFYNLQYPIFGIDTEYYNTNLIGKYVKKFLADLSIKKQDSNRMIYLEKGKFVKTFQILEKIQ</sequence>
<proteinExistence type="predicted"/>
<reference evidence="1" key="1">
    <citation type="submission" date="2022-09" db="EMBL/GenBank/DDBJ databases">
        <title>Aureispira anguillicida sp. nov., isolated from Leptocephalus of Japanese eel Anguilla japonica.</title>
        <authorList>
            <person name="Yuasa K."/>
            <person name="Mekata T."/>
            <person name="Ikunari K."/>
        </authorList>
    </citation>
    <scope>NUCLEOTIDE SEQUENCE</scope>
    <source>
        <strain evidence="1">EL160426</strain>
    </source>
</reference>
<organism evidence="1 2">
    <name type="scientific">Aureispira anguillae</name>
    <dbReference type="NCBI Taxonomy" id="2864201"/>
    <lineage>
        <taxon>Bacteria</taxon>
        <taxon>Pseudomonadati</taxon>
        <taxon>Bacteroidota</taxon>
        <taxon>Saprospiria</taxon>
        <taxon>Saprospirales</taxon>
        <taxon>Saprospiraceae</taxon>
        <taxon>Aureispira</taxon>
    </lineage>
</organism>
<gene>
    <name evidence="1" type="ORF">AsAng_0041760</name>
</gene>